<dbReference type="InterPro" id="IPR001387">
    <property type="entry name" value="Cro/C1-type_HTH"/>
</dbReference>
<dbReference type="AlphaFoldDB" id="A0A412NE39"/>
<accession>A0A412NE39</accession>
<organism evidence="2 3">
    <name type="scientific">Mediterraneibacter gnavus</name>
    <name type="common">Ruminococcus gnavus</name>
    <dbReference type="NCBI Taxonomy" id="33038"/>
    <lineage>
        <taxon>Bacteria</taxon>
        <taxon>Bacillati</taxon>
        <taxon>Bacillota</taxon>
        <taxon>Clostridia</taxon>
        <taxon>Lachnospirales</taxon>
        <taxon>Lachnospiraceae</taxon>
        <taxon>Mediterraneibacter</taxon>
    </lineage>
</organism>
<dbReference type="Proteomes" id="UP000283834">
    <property type="component" value="Unassembled WGS sequence"/>
</dbReference>
<feature type="domain" description="HTH cro/C1-type" evidence="1">
    <location>
        <begin position="12"/>
        <end position="66"/>
    </location>
</feature>
<dbReference type="InterPro" id="IPR010982">
    <property type="entry name" value="Lambda_DNA-bd_dom_sf"/>
</dbReference>
<reference evidence="2 3" key="1">
    <citation type="submission" date="2018-08" db="EMBL/GenBank/DDBJ databases">
        <title>A genome reference for cultivated species of the human gut microbiota.</title>
        <authorList>
            <person name="Zou Y."/>
            <person name="Xue W."/>
            <person name="Luo G."/>
        </authorList>
    </citation>
    <scope>NUCLEOTIDE SEQUENCE [LARGE SCALE GENOMIC DNA]</scope>
    <source>
        <strain evidence="2 3">AF19-16AC</strain>
    </source>
</reference>
<dbReference type="EMBL" id="QRWQ01000014">
    <property type="protein sequence ID" value="RGT36955.1"/>
    <property type="molecule type" value="Genomic_DNA"/>
</dbReference>
<gene>
    <name evidence="2" type="ORF">DWX36_12785</name>
</gene>
<dbReference type="CDD" id="cd00093">
    <property type="entry name" value="HTH_XRE"/>
    <property type="match status" value="1"/>
</dbReference>
<evidence type="ECO:0000259" key="1">
    <source>
        <dbReference type="PROSITE" id="PS50943"/>
    </source>
</evidence>
<comment type="caution">
    <text evidence="2">The sequence shown here is derived from an EMBL/GenBank/DDBJ whole genome shotgun (WGS) entry which is preliminary data.</text>
</comment>
<proteinExistence type="predicted"/>
<sequence>MREVEETLAHNLREVREKKGYTLKDVVKGTGYTEVSISRWETGTRIPKATVLYNLAKFYGVSVDRFFWK</sequence>
<dbReference type="RefSeq" id="WP_118047161.1">
    <property type="nucleotide sequence ID" value="NZ_QRWQ01000014.1"/>
</dbReference>
<dbReference type="SUPFAM" id="SSF47413">
    <property type="entry name" value="lambda repressor-like DNA-binding domains"/>
    <property type="match status" value="1"/>
</dbReference>
<dbReference type="Gene3D" id="1.10.260.40">
    <property type="entry name" value="lambda repressor-like DNA-binding domains"/>
    <property type="match status" value="1"/>
</dbReference>
<dbReference type="PROSITE" id="PS50943">
    <property type="entry name" value="HTH_CROC1"/>
    <property type="match status" value="1"/>
</dbReference>
<dbReference type="GO" id="GO:0003677">
    <property type="term" value="F:DNA binding"/>
    <property type="evidence" value="ECO:0007669"/>
    <property type="project" value="InterPro"/>
</dbReference>
<name>A0A412NE39_MEDGN</name>
<evidence type="ECO:0000313" key="3">
    <source>
        <dbReference type="Proteomes" id="UP000283834"/>
    </source>
</evidence>
<dbReference type="SMART" id="SM00530">
    <property type="entry name" value="HTH_XRE"/>
    <property type="match status" value="1"/>
</dbReference>
<protein>
    <submittedName>
        <fullName evidence="2">XRE family transcriptional regulator</fullName>
    </submittedName>
</protein>
<dbReference type="Pfam" id="PF01381">
    <property type="entry name" value="HTH_3"/>
    <property type="match status" value="1"/>
</dbReference>
<evidence type="ECO:0000313" key="2">
    <source>
        <dbReference type="EMBL" id="RGT36955.1"/>
    </source>
</evidence>